<dbReference type="KEGG" id="psco:LY89DRAFT_742794"/>
<sequence length="681" mass="74738">MAQQFRRKPVGGSPIYEPLPVKPAISSHISEVSEPSYTSSFLHAPGSHDEVPESRVVSGYHSNGEKASIPRQKPTKWGIHWRKPTFIVSMLLLGLGLSLGHHFYYSWMNNQVTGDASRQAWPTRIGTGLAFLVTSFLKAATMTSLGQYIWTVVKRQPLTMSSLDRLFSLSTDPLGLFYWELMKSAKIALFLGLIVWLLGLASVAPSATLTVVAQNITGTASVATLDWSLAIWSGETTRWIETLAPNTVAVRAANDINVVPLPAPVNATEWSYDLQFFGPSLQCAVANSTEQVVFDNVTGTMAQQDNLFTYTKITNKDYSANTANRLLWSVWSTWFGIGAPNSDWIPRILEYGVYDAYIMPQIWVQTSTQGIVCNAVNSSFDVTISFKDGMQQIIQNNIQILGNYSTPYVTITDLEPGGENSDEGGTQEVQYSPYLPHLYAIGTILAGNVSLDNVVDSDQYGNQEYAATIDSNMMTTGLTACDDIVNSPFKSLAESNASPNSTVVFMNTFPSTPWMCRNKTLIAAIQDLANNITISYLSSPQMTGNKTVLKTIQTSNTVNKYQYHPFYLFVSYGLALLFSFIAALVGFYSIFLNGVSHSMSFSAIVAATRNSELDALTGRSSLGADPMQPENESLRLKLGPLLDVDELKYTGVDPNLGERGPHVAFGLENNVGRLRKGEIYS</sequence>
<keyword evidence="1" id="KW-0472">Membrane</keyword>
<keyword evidence="3" id="KW-1185">Reference proteome</keyword>
<dbReference type="AlphaFoldDB" id="A0A132B578"/>
<evidence type="ECO:0000313" key="2">
    <source>
        <dbReference type="EMBL" id="KUJ07565.1"/>
    </source>
</evidence>
<proteinExistence type="predicted"/>
<feature type="transmembrane region" description="Helical" evidence="1">
    <location>
        <begin position="125"/>
        <end position="150"/>
    </location>
</feature>
<feature type="transmembrane region" description="Helical" evidence="1">
    <location>
        <begin position="86"/>
        <end position="105"/>
    </location>
</feature>
<dbReference type="InParanoid" id="A0A132B578"/>
<accession>A0A132B578</accession>
<feature type="transmembrane region" description="Helical" evidence="1">
    <location>
        <begin position="187"/>
        <end position="207"/>
    </location>
</feature>
<evidence type="ECO:0000313" key="3">
    <source>
        <dbReference type="Proteomes" id="UP000070700"/>
    </source>
</evidence>
<name>A0A132B578_MOLSC</name>
<dbReference type="Proteomes" id="UP000070700">
    <property type="component" value="Unassembled WGS sequence"/>
</dbReference>
<gene>
    <name evidence="2" type="ORF">LY89DRAFT_742794</name>
</gene>
<evidence type="ECO:0000256" key="1">
    <source>
        <dbReference type="SAM" id="Phobius"/>
    </source>
</evidence>
<organism evidence="2 3">
    <name type="scientific">Mollisia scopiformis</name>
    <name type="common">Conifer needle endophyte fungus</name>
    <name type="synonym">Phialocephala scopiformis</name>
    <dbReference type="NCBI Taxonomy" id="149040"/>
    <lineage>
        <taxon>Eukaryota</taxon>
        <taxon>Fungi</taxon>
        <taxon>Dikarya</taxon>
        <taxon>Ascomycota</taxon>
        <taxon>Pezizomycotina</taxon>
        <taxon>Leotiomycetes</taxon>
        <taxon>Helotiales</taxon>
        <taxon>Mollisiaceae</taxon>
        <taxon>Mollisia</taxon>
    </lineage>
</organism>
<feature type="transmembrane region" description="Helical" evidence="1">
    <location>
        <begin position="566"/>
        <end position="591"/>
    </location>
</feature>
<dbReference type="GeneID" id="28830602"/>
<protein>
    <submittedName>
        <fullName evidence="2">Uncharacterized protein</fullName>
    </submittedName>
</protein>
<dbReference type="PANTHER" id="PTHR35041">
    <property type="entry name" value="MEDIATOR OF RNA POLYMERASE II TRANSCRIPTION SUBUNIT 1"/>
    <property type="match status" value="1"/>
</dbReference>
<dbReference type="EMBL" id="KQ947439">
    <property type="protein sequence ID" value="KUJ07565.1"/>
    <property type="molecule type" value="Genomic_DNA"/>
</dbReference>
<keyword evidence="1" id="KW-0812">Transmembrane</keyword>
<reference evidence="2 3" key="1">
    <citation type="submission" date="2015-10" db="EMBL/GenBank/DDBJ databases">
        <title>Full genome of DAOMC 229536 Phialocephala scopiformis, a fungal endophyte of spruce producing the potent anti-insectan compound rugulosin.</title>
        <authorList>
            <consortium name="DOE Joint Genome Institute"/>
            <person name="Walker A.K."/>
            <person name="Frasz S.L."/>
            <person name="Seifert K.A."/>
            <person name="Miller J.D."/>
            <person name="Mondo S.J."/>
            <person name="Labutti K."/>
            <person name="Lipzen A."/>
            <person name="Dockter R."/>
            <person name="Kennedy M."/>
            <person name="Grigoriev I.V."/>
            <person name="Spatafora J.W."/>
        </authorList>
    </citation>
    <scope>NUCLEOTIDE SEQUENCE [LARGE SCALE GENOMIC DNA]</scope>
    <source>
        <strain evidence="2 3">CBS 120377</strain>
    </source>
</reference>
<dbReference type="RefSeq" id="XP_018061920.1">
    <property type="nucleotide sequence ID" value="XM_018220876.1"/>
</dbReference>
<keyword evidence="1" id="KW-1133">Transmembrane helix</keyword>
<dbReference type="OrthoDB" id="5340195at2759"/>
<dbReference type="PANTHER" id="PTHR35041:SF3">
    <property type="entry name" value="FORMYLMETHIONINE DEFORMYLASE-LIKE PROTEIN"/>
    <property type="match status" value="1"/>
</dbReference>